<dbReference type="SUPFAM" id="SSF52833">
    <property type="entry name" value="Thioredoxin-like"/>
    <property type="match status" value="1"/>
</dbReference>
<feature type="chain" id="PRO_5046991752" evidence="1">
    <location>
        <begin position="24"/>
        <end position="413"/>
    </location>
</feature>
<dbReference type="GO" id="GO:0140824">
    <property type="term" value="F:thioredoxin-dependent peroxiredoxin activity"/>
    <property type="evidence" value="ECO:0007669"/>
    <property type="project" value="UniProtKB-EC"/>
</dbReference>
<dbReference type="InterPro" id="IPR000866">
    <property type="entry name" value="AhpC/TSA"/>
</dbReference>
<keyword evidence="4" id="KW-1185">Reference proteome</keyword>
<feature type="signal peptide" evidence="1">
    <location>
        <begin position="1"/>
        <end position="23"/>
    </location>
</feature>
<accession>A0ABW6ACX2</accession>
<dbReference type="InterPro" id="IPR036249">
    <property type="entry name" value="Thioredoxin-like_sf"/>
</dbReference>
<evidence type="ECO:0000313" key="4">
    <source>
        <dbReference type="Proteomes" id="UP001597511"/>
    </source>
</evidence>
<dbReference type="Proteomes" id="UP001597511">
    <property type="component" value="Unassembled WGS sequence"/>
</dbReference>
<protein>
    <submittedName>
        <fullName evidence="3">Peroxiredoxin family protein</fullName>
        <ecNumber evidence="3">1.11.1.24</ecNumber>
    </submittedName>
</protein>
<dbReference type="InterPro" id="IPR050553">
    <property type="entry name" value="Thioredoxin_ResA/DsbE_sf"/>
</dbReference>
<dbReference type="EC" id="1.11.1.24" evidence="3"/>
<dbReference type="PANTHER" id="PTHR42852:SF13">
    <property type="entry name" value="PROTEIN DIPZ"/>
    <property type="match status" value="1"/>
</dbReference>
<organism evidence="3 4">
    <name type="scientific">Terrimonas rubra</name>
    <dbReference type="NCBI Taxonomy" id="1035890"/>
    <lineage>
        <taxon>Bacteria</taxon>
        <taxon>Pseudomonadati</taxon>
        <taxon>Bacteroidota</taxon>
        <taxon>Chitinophagia</taxon>
        <taxon>Chitinophagales</taxon>
        <taxon>Chitinophagaceae</taxon>
        <taxon>Terrimonas</taxon>
    </lineage>
</organism>
<gene>
    <name evidence="3" type="ORF">ACFS6H_18905</name>
</gene>
<keyword evidence="3" id="KW-0575">Peroxidase</keyword>
<dbReference type="Gene3D" id="3.40.30.10">
    <property type="entry name" value="Glutaredoxin"/>
    <property type="match status" value="1"/>
</dbReference>
<sequence>MNLLQKALFFSAVPLSLTANLQAAPVEQTFSPFKKWRGVFAVKPGVDVPFNFEITGTNAGNAQVFFINGQERFNAGRISWTKDSLFIYIDQFENELAFGITGNNTLTGSFRKQNNKKTVYPVTAAAGISQRFTHPKIAPLKDISGTYDVAIQQAGGTEEKAVGLFTQDGNRLQASFLRVTGDSRFLDGVINGNTFYLSSFIGSGVSYYTGKVNPDGTINGEIVGARGNTAFTARENEEAALPDAYTLTTLKEGYDALNFIFPDANGIPVSLNDPQFKNKVVILSITGSWCPNCYDEASFLSEWYKQNKQRGVEIIALHYERQNDSAYVKKALNGFRKKLGITYTQLFAGIADKQQVALSLPALNTFLAFPTTIFIDKQGKVSKIHTGYSGPATGRFYDAFVKEFNAEVDKLVK</sequence>
<dbReference type="EMBL" id="JBHUOZ010000003">
    <property type="protein sequence ID" value="MFD2921797.1"/>
    <property type="molecule type" value="Genomic_DNA"/>
</dbReference>
<comment type="caution">
    <text evidence="3">The sequence shown here is derived from an EMBL/GenBank/DDBJ whole genome shotgun (WGS) entry which is preliminary data.</text>
</comment>
<dbReference type="Pfam" id="PF00578">
    <property type="entry name" value="AhpC-TSA"/>
    <property type="match status" value="1"/>
</dbReference>
<evidence type="ECO:0000256" key="1">
    <source>
        <dbReference type="SAM" id="SignalP"/>
    </source>
</evidence>
<evidence type="ECO:0000259" key="2">
    <source>
        <dbReference type="PROSITE" id="PS51352"/>
    </source>
</evidence>
<dbReference type="CDD" id="cd02966">
    <property type="entry name" value="TlpA_like_family"/>
    <property type="match status" value="1"/>
</dbReference>
<evidence type="ECO:0000313" key="3">
    <source>
        <dbReference type="EMBL" id="MFD2921797.1"/>
    </source>
</evidence>
<reference evidence="4" key="1">
    <citation type="journal article" date="2019" name="Int. J. Syst. Evol. Microbiol.">
        <title>The Global Catalogue of Microorganisms (GCM) 10K type strain sequencing project: providing services to taxonomists for standard genome sequencing and annotation.</title>
        <authorList>
            <consortium name="The Broad Institute Genomics Platform"/>
            <consortium name="The Broad Institute Genome Sequencing Center for Infectious Disease"/>
            <person name="Wu L."/>
            <person name="Ma J."/>
        </authorList>
    </citation>
    <scope>NUCLEOTIDE SEQUENCE [LARGE SCALE GENOMIC DNA]</scope>
    <source>
        <strain evidence="4">KCTC 23299</strain>
    </source>
</reference>
<keyword evidence="3" id="KW-0560">Oxidoreductase</keyword>
<dbReference type="InterPro" id="IPR013766">
    <property type="entry name" value="Thioredoxin_domain"/>
</dbReference>
<name>A0ABW6ACX2_9BACT</name>
<dbReference type="RefSeq" id="WP_386102804.1">
    <property type="nucleotide sequence ID" value="NZ_JBHUOZ010000003.1"/>
</dbReference>
<keyword evidence="1" id="KW-0732">Signal</keyword>
<feature type="domain" description="Thioredoxin" evidence="2">
    <location>
        <begin position="250"/>
        <end position="406"/>
    </location>
</feature>
<dbReference type="PANTHER" id="PTHR42852">
    <property type="entry name" value="THIOL:DISULFIDE INTERCHANGE PROTEIN DSBE"/>
    <property type="match status" value="1"/>
</dbReference>
<dbReference type="PROSITE" id="PS51352">
    <property type="entry name" value="THIOREDOXIN_2"/>
    <property type="match status" value="1"/>
</dbReference>
<proteinExistence type="predicted"/>